<dbReference type="PANTHER" id="PTHR45676">
    <property type="entry name" value="RING-H2 FINGER PROTEIN ATL51-RELATED"/>
    <property type="match status" value="1"/>
</dbReference>
<dbReference type="PANTHER" id="PTHR45676:SF177">
    <property type="entry name" value="RING-TYPE E3 UBIQUITIN TRANSFERASE"/>
    <property type="match status" value="1"/>
</dbReference>
<evidence type="ECO:0000256" key="1">
    <source>
        <dbReference type="PROSITE-ProRule" id="PRU00175"/>
    </source>
</evidence>
<reference evidence="5" key="1">
    <citation type="submission" date="2025-08" db="UniProtKB">
        <authorList>
            <consortium name="RefSeq"/>
        </authorList>
    </citation>
    <scope>IDENTIFICATION</scope>
    <source>
        <tissue evidence="5">Leaf</tissue>
    </source>
</reference>
<protein>
    <submittedName>
        <fullName evidence="5">RING-H2 finger protein ATL52-like</fullName>
    </submittedName>
</protein>
<dbReference type="Pfam" id="PF13639">
    <property type="entry name" value="zf-RING_2"/>
    <property type="match status" value="1"/>
</dbReference>
<dbReference type="PROSITE" id="PS50089">
    <property type="entry name" value="ZF_RING_2"/>
    <property type="match status" value="1"/>
</dbReference>
<feature type="domain" description="RING-type" evidence="3">
    <location>
        <begin position="86"/>
        <end position="128"/>
    </location>
</feature>
<name>A0A8B8MPP6_9MYRT</name>
<feature type="transmembrane region" description="Helical" evidence="2">
    <location>
        <begin position="13"/>
        <end position="38"/>
    </location>
</feature>
<dbReference type="CDD" id="cd16461">
    <property type="entry name" value="RING-H2_EL5-like"/>
    <property type="match status" value="1"/>
</dbReference>
<evidence type="ECO:0000313" key="5">
    <source>
        <dbReference type="RefSeq" id="XP_030512545.1"/>
    </source>
</evidence>
<dbReference type="OrthoDB" id="8062037at2759"/>
<dbReference type="GO" id="GO:0008270">
    <property type="term" value="F:zinc ion binding"/>
    <property type="evidence" value="ECO:0007669"/>
    <property type="project" value="UniProtKB-KW"/>
</dbReference>
<dbReference type="AlphaFoldDB" id="A0A8B8MPP6"/>
<dbReference type="GO" id="GO:0016567">
    <property type="term" value="P:protein ubiquitination"/>
    <property type="evidence" value="ECO:0007669"/>
    <property type="project" value="UniProtKB-UniPathway"/>
</dbReference>
<dbReference type="Proteomes" id="UP000827889">
    <property type="component" value="Chromosome 5"/>
</dbReference>
<dbReference type="GeneID" id="115726701"/>
<dbReference type="SMART" id="SM00184">
    <property type="entry name" value="RING"/>
    <property type="match status" value="1"/>
</dbReference>
<dbReference type="RefSeq" id="XP_030512545.1">
    <property type="nucleotide sequence ID" value="XM_030656685.2"/>
</dbReference>
<dbReference type="KEGG" id="rarg:115726701"/>
<evidence type="ECO:0000256" key="2">
    <source>
        <dbReference type="SAM" id="Phobius"/>
    </source>
</evidence>
<dbReference type="InterPro" id="IPR013083">
    <property type="entry name" value="Znf_RING/FYVE/PHD"/>
</dbReference>
<keyword evidence="1" id="KW-0863">Zinc-finger</keyword>
<keyword evidence="2" id="KW-0812">Transmembrane</keyword>
<dbReference type="SUPFAM" id="SSF57850">
    <property type="entry name" value="RING/U-box"/>
    <property type="match status" value="1"/>
</dbReference>
<keyword evidence="4" id="KW-1185">Reference proteome</keyword>
<organism evidence="4 5">
    <name type="scientific">Rhodamnia argentea</name>
    <dbReference type="NCBI Taxonomy" id="178133"/>
    <lineage>
        <taxon>Eukaryota</taxon>
        <taxon>Viridiplantae</taxon>
        <taxon>Streptophyta</taxon>
        <taxon>Embryophyta</taxon>
        <taxon>Tracheophyta</taxon>
        <taxon>Spermatophyta</taxon>
        <taxon>Magnoliopsida</taxon>
        <taxon>eudicotyledons</taxon>
        <taxon>Gunneridae</taxon>
        <taxon>Pentapetalae</taxon>
        <taxon>rosids</taxon>
        <taxon>malvids</taxon>
        <taxon>Myrtales</taxon>
        <taxon>Myrtaceae</taxon>
        <taxon>Myrtoideae</taxon>
        <taxon>Myrteae</taxon>
        <taxon>Australasian group</taxon>
        <taxon>Rhodamnia</taxon>
    </lineage>
</organism>
<keyword evidence="1" id="KW-0479">Metal-binding</keyword>
<keyword evidence="1" id="KW-0862">Zinc</keyword>
<sequence length="170" mass="18791">MGNPDSSFGDTKLIVLLIGVASAALVMTIYHCISVGWCRQRPGNNRPQRLREAFETPSSIENLTIHLVPAHKYQKGDEVVGEDELCAICLSEFEEGEELRTLPECLHSFHAPCIDMWLYSHTSCPMCRSDATPSPQIIPMRRLGSAGSEEVDEEVAVTLEGIVVQSHQVL</sequence>
<keyword evidence="2" id="KW-1133">Transmembrane helix</keyword>
<dbReference type="InterPro" id="IPR001841">
    <property type="entry name" value="Znf_RING"/>
</dbReference>
<dbReference type="UniPathway" id="UPA00143"/>
<proteinExistence type="predicted"/>
<evidence type="ECO:0000313" key="4">
    <source>
        <dbReference type="Proteomes" id="UP000827889"/>
    </source>
</evidence>
<gene>
    <name evidence="5" type="primary">LOC115726701</name>
</gene>
<accession>A0A8B8MPP6</accession>
<evidence type="ECO:0000259" key="3">
    <source>
        <dbReference type="PROSITE" id="PS50089"/>
    </source>
</evidence>
<keyword evidence="2" id="KW-0472">Membrane</keyword>
<dbReference type="Gene3D" id="3.30.40.10">
    <property type="entry name" value="Zinc/RING finger domain, C3HC4 (zinc finger)"/>
    <property type="match status" value="1"/>
</dbReference>